<dbReference type="EMBL" id="CP046238">
    <property type="protein sequence ID" value="WFD49550.1"/>
    <property type="molecule type" value="Genomic_DNA"/>
</dbReference>
<accession>A0ABY8F007</accession>
<evidence type="ECO:0000313" key="2">
    <source>
        <dbReference type="Proteomes" id="UP000818624"/>
    </source>
</evidence>
<proteinExistence type="predicted"/>
<gene>
    <name evidence="1" type="ORF">GLX27_004233</name>
</gene>
<protein>
    <submittedName>
        <fullName evidence="1">Uncharacterized protein</fullName>
    </submittedName>
</protein>
<organism evidence="1 2">
    <name type="scientific">Malassezia furfur</name>
    <name type="common">Pityriasis versicolor infection agent</name>
    <name type="synonym">Pityrosporum furfur</name>
    <dbReference type="NCBI Taxonomy" id="55194"/>
    <lineage>
        <taxon>Eukaryota</taxon>
        <taxon>Fungi</taxon>
        <taxon>Dikarya</taxon>
        <taxon>Basidiomycota</taxon>
        <taxon>Ustilaginomycotina</taxon>
        <taxon>Malasseziomycetes</taxon>
        <taxon>Malasseziales</taxon>
        <taxon>Malasseziaceae</taxon>
        <taxon>Malassezia</taxon>
    </lineage>
</organism>
<reference evidence="1 2" key="1">
    <citation type="journal article" date="2020" name="Elife">
        <title>Loss of centromere function drives karyotype evolution in closely related Malassezia species.</title>
        <authorList>
            <person name="Sankaranarayanan S.R."/>
            <person name="Ianiri G."/>
            <person name="Coelho M.A."/>
            <person name="Reza M.H."/>
            <person name="Thimmappa B.C."/>
            <person name="Ganguly P."/>
            <person name="Vadnala R.N."/>
            <person name="Sun S."/>
            <person name="Siddharthan R."/>
            <person name="Tellgren-Roth C."/>
            <person name="Dawson T.L."/>
            <person name="Heitman J."/>
            <person name="Sanyal K."/>
        </authorList>
    </citation>
    <scope>NUCLEOTIDE SEQUENCE [LARGE SCALE GENOMIC DNA]</scope>
    <source>
        <strain evidence="1">CBS14141</strain>
    </source>
</reference>
<evidence type="ECO:0000313" key="1">
    <source>
        <dbReference type="EMBL" id="WFD49550.1"/>
    </source>
</evidence>
<sequence length="306" mass="34011">MSAQSSVSEEAPPPYMDTGKQRECVSLEDIFGHPALVITWRAEPASPSVAKINMHLLTTDGTKVADIVLDGLWTACTDEKRVNLRLALYDRHGTPRLSLDRETHAGRNDSRLYASSYCNEDKLQGFFGVVRETDTGKHVKYTLYNGAHATRVSEFTPFAVVNGVWPRLPVYNPRSVILGSVQNFTRSWTNKVFPDSDVVLATFDHKHDTSRFLVPRYFDESKHPGCEKLQLENQHPIALDENATPLSVTERAILVITACLGIYDGLIKTRSTEPRHGLSLAHVGRAGAHALHAVLAGFDPDVVIRR</sequence>
<name>A0ABY8F007_MALFU</name>
<keyword evidence="2" id="KW-1185">Reference proteome</keyword>
<dbReference type="Proteomes" id="UP000818624">
    <property type="component" value="Chromosome 5"/>
</dbReference>